<dbReference type="Proteomes" id="UP000184073">
    <property type="component" value="Unassembled WGS sequence"/>
</dbReference>
<evidence type="ECO:0000256" key="5">
    <source>
        <dbReference type="RuleBase" id="RU004466"/>
    </source>
</evidence>
<comment type="pathway">
    <text evidence="1">Secondary metabolite biosynthesis; terpenoid biosynthesis.</text>
</comment>
<dbReference type="CDD" id="cd00685">
    <property type="entry name" value="Trans_IPPS_HT"/>
    <property type="match status" value="1"/>
</dbReference>
<dbReference type="Gene3D" id="1.10.600.10">
    <property type="entry name" value="Farnesyl Diphosphate Synthase"/>
    <property type="match status" value="1"/>
</dbReference>
<dbReference type="AlphaFoldDB" id="A0A1L9PWH8"/>
<keyword evidence="2 5" id="KW-0808">Transferase</keyword>
<evidence type="ECO:0000256" key="2">
    <source>
        <dbReference type="ARBA" id="ARBA00022679"/>
    </source>
</evidence>
<dbReference type="RefSeq" id="XP_040671548.1">
    <property type="nucleotide sequence ID" value="XM_040815095.1"/>
</dbReference>
<keyword evidence="3" id="KW-0479">Metal-binding</keyword>
<evidence type="ECO:0000313" key="7">
    <source>
        <dbReference type="Proteomes" id="UP000184073"/>
    </source>
</evidence>
<dbReference type="GO" id="GO:0046872">
    <property type="term" value="F:metal ion binding"/>
    <property type="evidence" value="ECO:0007669"/>
    <property type="project" value="UniProtKB-KW"/>
</dbReference>
<dbReference type="SFLD" id="SFLDS00005">
    <property type="entry name" value="Isoprenoid_Synthase_Type_I"/>
    <property type="match status" value="1"/>
</dbReference>
<dbReference type="PANTHER" id="PTHR12001:SF44">
    <property type="entry name" value="GERANYLGERANYL PYROPHOSPHATE SYNTHASE"/>
    <property type="match status" value="1"/>
</dbReference>
<dbReference type="STRING" id="1036611.A0A1L9PWH8"/>
<dbReference type="GO" id="GO:0008299">
    <property type="term" value="P:isoprenoid biosynthetic process"/>
    <property type="evidence" value="ECO:0007669"/>
    <property type="project" value="InterPro"/>
</dbReference>
<proteinExistence type="inferred from homology"/>
<dbReference type="VEuPathDB" id="FungiDB:ASPVEDRAFT_55591"/>
<accession>A0A1L9PWH8</accession>
<dbReference type="InterPro" id="IPR008949">
    <property type="entry name" value="Isoprenoid_synthase_dom_sf"/>
</dbReference>
<dbReference type="SUPFAM" id="SSF48576">
    <property type="entry name" value="Terpenoid synthases"/>
    <property type="match status" value="1"/>
</dbReference>
<dbReference type="EMBL" id="KV878133">
    <property type="protein sequence ID" value="OJJ05786.1"/>
    <property type="molecule type" value="Genomic_DNA"/>
</dbReference>
<dbReference type="PROSITE" id="PS00444">
    <property type="entry name" value="POLYPRENYL_SYNTHASE_2"/>
    <property type="match status" value="1"/>
</dbReference>
<dbReference type="GeneID" id="63730606"/>
<evidence type="ECO:0008006" key="8">
    <source>
        <dbReference type="Google" id="ProtNLM"/>
    </source>
</evidence>
<evidence type="ECO:0000313" key="6">
    <source>
        <dbReference type="EMBL" id="OJJ05786.1"/>
    </source>
</evidence>
<sequence>MSIDAITATATILQSRPPTPSQLHVGKDDLVNETAYPDPKRFQTIDLDFTARGTWVQAKEKAVLGPYDYIASRPGKQFRTMLLEAFNVWLDVPCASMEVINNVIRMLHTSSLLIDDIQDNSVLRRGQPVAHSVFGIAQTINAANYVYFHALRELQKLNNRAAAVDIFTEELLSLHQGQGMDLLWRDTLTCPSEEDYLEMIANKTGGLFRLAIKLMQAESAARVDCLPLVQILGVIFQIADDYRNLTDVDYTATKGFCEDLTEGKFSFPVIHSILADTANTQLLHILAGKPTSVDIKRCAVDYIRSTGSFEYTEQVVGLLMERARAAVDAIDQACGTKNKGIYALLDRLALKRRFKSHEL</sequence>
<gene>
    <name evidence="6" type="ORF">ASPVEDRAFT_55591</name>
</gene>
<name>A0A1L9PWH8_ASPVE</name>
<keyword evidence="7" id="KW-1185">Reference proteome</keyword>
<protein>
    <recommendedName>
        <fullName evidence="8">Dimethylallyltranstransferase</fullName>
    </recommendedName>
</protein>
<dbReference type="OrthoDB" id="6921389at2759"/>
<dbReference type="PANTHER" id="PTHR12001">
    <property type="entry name" value="GERANYLGERANYL PYROPHOSPHATE SYNTHASE"/>
    <property type="match status" value="1"/>
</dbReference>
<dbReference type="GO" id="GO:0046165">
    <property type="term" value="P:alcohol biosynthetic process"/>
    <property type="evidence" value="ECO:0007669"/>
    <property type="project" value="UniProtKB-ARBA"/>
</dbReference>
<reference evidence="7" key="1">
    <citation type="journal article" date="2017" name="Genome Biol.">
        <title>Comparative genomics reveals high biological diversity and specific adaptations in the industrially and medically important fungal genus Aspergillus.</title>
        <authorList>
            <person name="de Vries R.P."/>
            <person name="Riley R."/>
            <person name="Wiebenga A."/>
            <person name="Aguilar-Osorio G."/>
            <person name="Amillis S."/>
            <person name="Uchima C.A."/>
            <person name="Anderluh G."/>
            <person name="Asadollahi M."/>
            <person name="Askin M."/>
            <person name="Barry K."/>
            <person name="Battaglia E."/>
            <person name="Bayram O."/>
            <person name="Benocci T."/>
            <person name="Braus-Stromeyer S.A."/>
            <person name="Caldana C."/>
            <person name="Canovas D."/>
            <person name="Cerqueira G.C."/>
            <person name="Chen F."/>
            <person name="Chen W."/>
            <person name="Choi C."/>
            <person name="Clum A."/>
            <person name="Dos Santos R.A."/>
            <person name="Damasio A.R."/>
            <person name="Diallinas G."/>
            <person name="Emri T."/>
            <person name="Fekete E."/>
            <person name="Flipphi M."/>
            <person name="Freyberg S."/>
            <person name="Gallo A."/>
            <person name="Gournas C."/>
            <person name="Habgood R."/>
            <person name="Hainaut M."/>
            <person name="Harispe M.L."/>
            <person name="Henrissat B."/>
            <person name="Hilden K.S."/>
            <person name="Hope R."/>
            <person name="Hossain A."/>
            <person name="Karabika E."/>
            <person name="Karaffa L."/>
            <person name="Karanyi Z."/>
            <person name="Krasevec N."/>
            <person name="Kuo A."/>
            <person name="Kusch H."/>
            <person name="LaButti K."/>
            <person name="Lagendijk E.L."/>
            <person name="Lapidus A."/>
            <person name="Levasseur A."/>
            <person name="Lindquist E."/>
            <person name="Lipzen A."/>
            <person name="Logrieco A.F."/>
            <person name="MacCabe A."/>
            <person name="Maekelae M.R."/>
            <person name="Malavazi I."/>
            <person name="Melin P."/>
            <person name="Meyer V."/>
            <person name="Mielnichuk N."/>
            <person name="Miskei M."/>
            <person name="Molnar A.P."/>
            <person name="Mule G."/>
            <person name="Ngan C.Y."/>
            <person name="Orejas M."/>
            <person name="Orosz E."/>
            <person name="Ouedraogo J.P."/>
            <person name="Overkamp K.M."/>
            <person name="Park H.-S."/>
            <person name="Perrone G."/>
            <person name="Piumi F."/>
            <person name="Punt P.J."/>
            <person name="Ram A.F."/>
            <person name="Ramon A."/>
            <person name="Rauscher S."/>
            <person name="Record E."/>
            <person name="Riano-Pachon D.M."/>
            <person name="Robert V."/>
            <person name="Roehrig J."/>
            <person name="Ruller R."/>
            <person name="Salamov A."/>
            <person name="Salih N.S."/>
            <person name="Samson R.A."/>
            <person name="Sandor E."/>
            <person name="Sanguinetti M."/>
            <person name="Schuetze T."/>
            <person name="Sepcic K."/>
            <person name="Shelest E."/>
            <person name="Sherlock G."/>
            <person name="Sophianopoulou V."/>
            <person name="Squina F.M."/>
            <person name="Sun H."/>
            <person name="Susca A."/>
            <person name="Todd R.B."/>
            <person name="Tsang A."/>
            <person name="Unkles S.E."/>
            <person name="van de Wiele N."/>
            <person name="van Rossen-Uffink D."/>
            <person name="Oliveira J.V."/>
            <person name="Vesth T.C."/>
            <person name="Visser J."/>
            <person name="Yu J.-H."/>
            <person name="Zhou M."/>
            <person name="Andersen M.R."/>
            <person name="Archer D.B."/>
            <person name="Baker S.E."/>
            <person name="Benoit I."/>
            <person name="Brakhage A.A."/>
            <person name="Braus G.H."/>
            <person name="Fischer R."/>
            <person name="Frisvad J.C."/>
            <person name="Goldman G.H."/>
            <person name="Houbraken J."/>
            <person name="Oakley B."/>
            <person name="Pocsi I."/>
            <person name="Scazzocchio C."/>
            <person name="Seiboth B."/>
            <person name="vanKuyk P.A."/>
            <person name="Wortman J."/>
            <person name="Dyer P.S."/>
            <person name="Grigoriev I.V."/>
        </authorList>
    </citation>
    <scope>NUCLEOTIDE SEQUENCE [LARGE SCALE GENOMIC DNA]</scope>
    <source>
        <strain evidence="7">CBS 583.65</strain>
    </source>
</reference>
<evidence type="ECO:0000256" key="3">
    <source>
        <dbReference type="ARBA" id="ARBA00022723"/>
    </source>
</evidence>
<dbReference type="InterPro" id="IPR033749">
    <property type="entry name" value="Polyprenyl_synt_CS"/>
</dbReference>
<dbReference type="GO" id="GO:0004659">
    <property type="term" value="F:prenyltransferase activity"/>
    <property type="evidence" value="ECO:0007669"/>
    <property type="project" value="InterPro"/>
</dbReference>
<dbReference type="InterPro" id="IPR000092">
    <property type="entry name" value="Polyprenyl_synt"/>
</dbReference>
<dbReference type="GO" id="GO:0043386">
    <property type="term" value="P:mycotoxin biosynthetic process"/>
    <property type="evidence" value="ECO:0007669"/>
    <property type="project" value="UniProtKB-ARBA"/>
</dbReference>
<dbReference type="PROSITE" id="PS00723">
    <property type="entry name" value="POLYPRENYL_SYNTHASE_1"/>
    <property type="match status" value="1"/>
</dbReference>
<dbReference type="Pfam" id="PF00348">
    <property type="entry name" value="polyprenyl_synt"/>
    <property type="match status" value="1"/>
</dbReference>
<organism evidence="6 7">
    <name type="scientific">Aspergillus versicolor CBS 583.65</name>
    <dbReference type="NCBI Taxonomy" id="1036611"/>
    <lineage>
        <taxon>Eukaryota</taxon>
        <taxon>Fungi</taxon>
        <taxon>Dikarya</taxon>
        <taxon>Ascomycota</taxon>
        <taxon>Pezizomycotina</taxon>
        <taxon>Eurotiomycetes</taxon>
        <taxon>Eurotiomycetidae</taxon>
        <taxon>Eurotiales</taxon>
        <taxon>Aspergillaceae</taxon>
        <taxon>Aspergillus</taxon>
        <taxon>Aspergillus subgen. Nidulantes</taxon>
    </lineage>
</organism>
<evidence type="ECO:0000256" key="1">
    <source>
        <dbReference type="ARBA" id="ARBA00004721"/>
    </source>
</evidence>
<keyword evidence="4" id="KW-0460">Magnesium</keyword>
<comment type="similarity">
    <text evidence="5">Belongs to the FPP/GGPP synthase family.</text>
</comment>
<evidence type="ECO:0000256" key="4">
    <source>
        <dbReference type="ARBA" id="ARBA00022842"/>
    </source>
</evidence>